<gene>
    <name evidence="2" type="ORF">KVT40_001562</name>
</gene>
<reference evidence="2" key="1">
    <citation type="submission" date="2021-07" db="EMBL/GenBank/DDBJ databases">
        <title>Elsinoe batatas strain:CRI-CJ2 Genome sequencing and assembly.</title>
        <authorList>
            <person name="Huang L."/>
        </authorList>
    </citation>
    <scope>NUCLEOTIDE SEQUENCE</scope>
    <source>
        <strain evidence="2">CRI-CJ2</strain>
    </source>
</reference>
<feature type="chain" id="PRO_5035440995" evidence="1">
    <location>
        <begin position="18"/>
        <end position="160"/>
    </location>
</feature>
<comment type="caution">
    <text evidence="2">The sequence shown here is derived from an EMBL/GenBank/DDBJ whole genome shotgun (WGS) entry which is preliminary data.</text>
</comment>
<keyword evidence="1" id="KW-0732">Signal</keyword>
<sequence length="160" mass="17015">MKPTHLLAPLLATTAQALPPGPLNTTHPVPTRLEVPVPESTGLRRLHNHTHAVRTRWINDTSFACHITTFSADMIAIGDTMFGIKANVPADTNLTLAADEFARVFGEECIGCKLYLNDGVDSATRGKGNGSVGVLNLSGSWAMKAFGVDWGNCYVGGGLK</sequence>
<protein>
    <submittedName>
        <fullName evidence="2">Uncharacterized protein</fullName>
    </submittedName>
</protein>
<dbReference type="Proteomes" id="UP000809789">
    <property type="component" value="Unassembled WGS sequence"/>
</dbReference>
<organism evidence="2 3">
    <name type="scientific">Elsinoe batatas</name>
    <dbReference type="NCBI Taxonomy" id="2601811"/>
    <lineage>
        <taxon>Eukaryota</taxon>
        <taxon>Fungi</taxon>
        <taxon>Dikarya</taxon>
        <taxon>Ascomycota</taxon>
        <taxon>Pezizomycotina</taxon>
        <taxon>Dothideomycetes</taxon>
        <taxon>Dothideomycetidae</taxon>
        <taxon>Myriangiales</taxon>
        <taxon>Elsinoaceae</taxon>
        <taxon>Elsinoe</taxon>
    </lineage>
</organism>
<name>A0A8K0L895_9PEZI</name>
<evidence type="ECO:0000256" key="1">
    <source>
        <dbReference type="SAM" id="SignalP"/>
    </source>
</evidence>
<dbReference type="AlphaFoldDB" id="A0A8K0L895"/>
<accession>A0A8K0L895</accession>
<dbReference type="EMBL" id="JAESVG020000002">
    <property type="protein sequence ID" value="KAG8629943.1"/>
    <property type="molecule type" value="Genomic_DNA"/>
</dbReference>
<evidence type="ECO:0000313" key="2">
    <source>
        <dbReference type="EMBL" id="KAG8629943.1"/>
    </source>
</evidence>
<keyword evidence="3" id="KW-1185">Reference proteome</keyword>
<evidence type="ECO:0000313" key="3">
    <source>
        <dbReference type="Proteomes" id="UP000809789"/>
    </source>
</evidence>
<proteinExistence type="predicted"/>
<feature type="signal peptide" evidence="1">
    <location>
        <begin position="1"/>
        <end position="17"/>
    </location>
</feature>